<evidence type="ECO:0000313" key="2">
    <source>
        <dbReference type="Proteomes" id="UP000199470"/>
    </source>
</evidence>
<evidence type="ECO:0000313" key="1">
    <source>
        <dbReference type="EMBL" id="SFM42552.1"/>
    </source>
</evidence>
<accession>A0A1I4QR51</accession>
<dbReference type="Proteomes" id="UP000199470">
    <property type="component" value="Unassembled WGS sequence"/>
</dbReference>
<proteinExistence type="predicted"/>
<dbReference type="STRING" id="758825.SAMN02982985_04011"/>
<dbReference type="RefSeq" id="WP_093389486.1">
    <property type="nucleotide sequence ID" value="NZ_FOTW01000020.1"/>
</dbReference>
<gene>
    <name evidence="1" type="ORF">SAMN02982985_04011</name>
</gene>
<organism evidence="1 2">
    <name type="scientific">Rugamonas rubra</name>
    <dbReference type="NCBI Taxonomy" id="758825"/>
    <lineage>
        <taxon>Bacteria</taxon>
        <taxon>Pseudomonadati</taxon>
        <taxon>Pseudomonadota</taxon>
        <taxon>Betaproteobacteria</taxon>
        <taxon>Burkholderiales</taxon>
        <taxon>Oxalobacteraceae</taxon>
        <taxon>Telluria group</taxon>
        <taxon>Rugamonas</taxon>
    </lineage>
</organism>
<reference evidence="1 2" key="1">
    <citation type="submission" date="2016-10" db="EMBL/GenBank/DDBJ databases">
        <authorList>
            <person name="de Groot N.N."/>
        </authorList>
    </citation>
    <scope>NUCLEOTIDE SEQUENCE [LARGE SCALE GENOMIC DNA]</scope>
    <source>
        <strain evidence="1 2">ATCC 43154</strain>
    </source>
</reference>
<sequence length="83" mass="8936">MQITEAAPQTELLVAELPAGRPLAPSASLAVRRMGELEGAVNQLRDRLAAMPAGEACSPQRREEIGRLLSQVALFRLALTDNK</sequence>
<name>A0A1I4QR51_9BURK</name>
<protein>
    <submittedName>
        <fullName evidence="1">Uncharacterized protein</fullName>
    </submittedName>
</protein>
<dbReference type="EMBL" id="FOTW01000020">
    <property type="protein sequence ID" value="SFM42552.1"/>
    <property type="molecule type" value="Genomic_DNA"/>
</dbReference>
<dbReference type="AlphaFoldDB" id="A0A1I4QR51"/>
<keyword evidence="2" id="KW-1185">Reference proteome</keyword>